<feature type="domain" description="Chalcone isomerase" evidence="2">
    <location>
        <begin position="36"/>
        <end position="186"/>
    </location>
</feature>
<gene>
    <name evidence="3" type="ORF">RGQ30_24210</name>
</gene>
<dbReference type="InterPro" id="IPR016087">
    <property type="entry name" value="Chalcone_isomerase"/>
</dbReference>
<organism evidence="3 4">
    <name type="scientific">Limnobacter thiooxidans</name>
    <dbReference type="NCBI Taxonomy" id="131080"/>
    <lineage>
        <taxon>Bacteria</taxon>
        <taxon>Pseudomonadati</taxon>
        <taxon>Pseudomonadota</taxon>
        <taxon>Betaproteobacteria</taxon>
        <taxon>Burkholderiales</taxon>
        <taxon>Burkholderiaceae</taxon>
        <taxon>Limnobacter</taxon>
    </lineage>
</organism>
<feature type="chain" id="PRO_5041704306" evidence="1">
    <location>
        <begin position="28"/>
        <end position="189"/>
    </location>
</feature>
<dbReference type="Pfam" id="PF16036">
    <property type="entry name" value="Chalcone_3"/>
    <property type="match status" value="1"/>
</dbReference>
<evidence type="ECO:0000313" key="4">
    <source>
        <dbReference type="Proteomes" id="UP001329151"/>
    </source>
</evidence>
<dbReference type="KEGG" id="lto:RGQ30_24210"/>
<evidence type="ECO:0000259" key="2">
    <source>
        <dbReference type="Pfam" id="PF16036"/>
    </source>
</evidence>
<evidence type="ECO:0000313" key="3">
    <source>
        <dbReference type="EMBL" id="BET26920.1"/>
    </source>
</evidence>
<sequence length="189" mass="21146">MKLTATRLVQNALLCLALLGLAPLANANSNLNPPPRQVTQTIDDAKLMGYGTLRWFGLRVYDGQLWANAEPGDFNYKRDPSWLELKYARDFDGSDIAERSIDEMEAIGAGTKEQRQAWLSKLNSIFPNVKKGHTLSALFTPGKGMQLFRNGQPLARVDDPELAEAFMGIWLDPKTSAPEMRRELIGLKR</sequence>
<evidence type="ECO:0000256" key="1">
    <source>
        <dbReference type="SAM" id="SignalP"/>
    </source>
</evidence>
<dbReference type="Gene3D" id="3.50.70.10">
    <property type="match status" value="1"/>
</dbReference>
<proteinExistence type="predicted"/>
<accession>A0AA86MF95</accession>
<protein>
    <submittedName>
        <fullName evidence="3">Chalcone isomerase family protein</fullName>
    </submittedName>
</protein>
<dbReference type="AlphaFoldDB" id="A0AA86MF95"/>
<dbReference type="Proteomes" id="UP001329151">
    <property type="component" value="Chromosome"/>
</dbReference>
<dbReference type="RefSeq" id="WP_130557951.1">
    <property type="nucleotide sequence ID" value="NZ_AP028947.1"/>
</dbReference>
<keyword evidence="4" id="KW-1185">Reference proteome</keyword>
<dbReference type="EMBL" id="AP028947">
    <property type="protein sequence ID" value="BET26920.1"/>
    <property type="molecule type" value="Genomic_DNA"/>
</dbReference>
<keyword evidence="1" id="KW-0732">Signal</keyword>
<reference evidence="3 4" key="1">
    <citation type="submission" date="2023-10" db="EMBL/GenBank/DDBJ databases">
        <title>Complete Genome Sequence of Limnobacter thiooxidans CS-K2T, Isolated from freshwater lake sediments in Bavaria, Germany.</title>
        <authorList>
            <person name="Naruki M."/>
            <person name="Watanabe A."/>
            <person name="Warashina T."/>
            <person name="Morita T."/>
            <person name="Arakawa K."/>
        </authorList>
    </citation>
    <scope>NUCLEOTIDE SEQUENCE [LARGE SCALE GENOMIC DNA]</scope>
    <source>
        <strain evidence="3 4">CS-K2</strain>
    </source>
</reference>
<feature type="signal peptide" evidence="1">
    <location>
        <begin position="1"/>
        <end position="27"/>
    </location>
</feature>
<name>A0AA86MF95_9BURK</name>
<dbReference type="InterPro" id="IPR016088">
    <property type="entry name" value="Chalcone_isomerase_3-sand"/>
</dbReference>
<keyword evidence="3" id="KW-0413">Isomerase</keyword>
<dbReference type="GO" id="GO:0016853">
    <property type="term" value="F:isomerase activity"/>
    <property type="evidence" value="ECO:0007669"/>
    <property type="project" value="UniProtKB-KW"/>
</dbReference>